<evidence type="ECO:0000313" key="1">
    <source>
        <dbReference type="EMBL" id="KAK9686570.1"/>
    </source>
</evidence>
<gene>
    <name evidence="1" type="ORF">QE152_g37093</name>
</gene>
<organism evidence="1 2">
    <name type="scientific">Popillia japonica</name>
    <name type="common">Japanese beetle</name>
    <dbReference type="NCBI Taxonomy" id="7064"/>
    <lineage>
        <taxon>Eukaryota</taxon>
        <taxon>Metazoa</taxon>
        <taxon>Ecdysozoa</taxon>
        <taxon>Arthropoda</taxon>
        <taxon>Hexapoda</taxon>
        <taxon>Insecta</taxon>
        <taxon>Pterygota</taxon>
        <taxon>Neoptera</taxon>
        <taxon>Endopterygota</taxon>
        <taxon>Coleoptera</taxon>
        <taxon>Polyphaga</taxon>
        <taxon>Scarabaeiformia</taxon>
        <taxon>Scarabaeidae</taxon>
        <taxon>Rutelinae</taxon>
        <taxon>Popillia</taxon>
    </lineage>
</organism>
<comment type="caution">
    <text evidence="1">The sequence shown here is derived from an EMBL/GenBank/DDBJ whole genome shotgun (WGS) entry which is preliminary data.</text>
</comment>
<dbReference type="AlphaFoldDB" id="A0AAW1IB99"/>
<dbReference type="EMBL" id="JASPKY010000697">
    <property type="protein sequence ID" value="KAK9686570.1"/>
    <property type="molecule type" value="Genomic_DNA"/>
</dbReference>
<protein>
    <submittedName>
        <fullName evidence="1">Uncharacterized protein</fullName>
    </submittedName>
</protein>
<keyword evidence="2" id="KW-1185">Reference proteome</keyword>
<reference evidence="1 2" key="1">
    <citation type="journal article" date="2024" name="BMC Genomics">
        <title>De novo assembly and annotation of Popillia japonica's genome with initial clues to its potential as an invasive pest.</title>
        <authorList>
            <person name="Cucini C."/>
            <person name="Boschi S."/>
            <person name="Funari R."/>
            <person name="Cardaioli E."/>
            <person name="Iannotti N."/>
            <person name="Marturano G."/>
            <person name="Paoli F."/>
            <person name="Bruttini M."/>
            <person name="Carapelli A."/>
            <person name="Frati F."/>
            <person name="Nardi F."/>
        </authorList>
    </citation>
    <scope>NUCLEOTIDE SEQUENCE [LARGE SCALE GENOMIC DNA]</scope>
    <source>
        <strain evidence="1">DMR45628</strain>
    </source>
</reference>
<dbReference type="Proteomes" id="UP001458880">
    <property type="component" value="Unassembled WGS sequence"/>
</dbReference>
<name>A0AAW1IB99_POPJA</name>
<proteinExistence type="predicted"/>
<accession>A0AAW1IB99</accession>
<sequence>MVLNDNAKARKAVLSGQAYRRQRKSINRKAVKTRVIIGRSFGNARNNRKEFWDTVKGGWGLSSAMVQHISCRNGIAEANVQERRRPLLRMGLSSAMVQHISCRNGIAEANVQERRRPLLRMRAGRSISSKTTTRQNE</sequence>
<evidence type="ECO:0000313" key="2">
    <source>
        <dbReference type="Proteomes" id="UP001458880"/>
    </source>
</evidence>